<organism evidence="2 3">
    <name type="scientific">Olea europaea subsp. europaea</name>
    <dbReference type="NCBI Taxonomy" id="158383"/>
    <lineage>
        <taxon>Eukaryota</taxon>
        <taxon>Viridiplantae</taxon>
        <taxon>Streptophyta</taxon>
        <taxon>Embryophyta</taxon>
        <taxon>Tracheophyta</taxon>
        <taxon>Spermatophyta</taxon>
        <taxon>Magnoliopsida</taxon>
        <taxon>eudicotyledons</taxon>
        <taxon>Gunneridae</taxon>
        <taxon>Pentapetalae</taxon>
        <taxon>asterids</taxon>
        <taxon>lamiids</taxon>
        <taxon>Lamiales</taxon>
        <taxon>Oleaceae</taxon>
        <taxon>Oleeae</taxon>
        <taxon>Olea</taxon>
    </lineage>
</organism>
<protein>
    <submittedName>
        <fullName evidence="2">Terminal ear1 homolog</fullName>
    </submittedName>
</protein>
<gene>
    <name evidence="2" type="ORF">OLEA9_A004265</name>
</gene>
<keyword evidence="3" id="KW-1185">Reference proteome</keyword>
<reference evidence="2 3" key="1">
    <citation type="submission" date="2019-12" db="EMBL/GenBank/DDBJ databases">
        <authorList>
            <person name="Alioto T."/>
            <person name="Alioto T."/>
            <person name="Gomez Garrido J."/>
        </authorList>
    </citation>
    <scope>NUCLEOTIDE SEQUENCE [LARGE SCALE GENOMIC DNA]</scope>
</reference>
<dbReference type="Gramene" id="OE9A004265T1">
    <property type="protein sequence ID" value="OE9A004265C1"/>
    <property type="gene ID" value="OE9A004265"/>
</dbReference>
<dbReference type="GO" id="GO:0003676">
    <property type="term" value="F:nucleic acid binding"/>
    <property type="evidence" value="ECO:0007669"/>
    <property type="project" value="InterPro"/>
</dbReference>
<dbReference type="InterPro" id="IPR035979">
    <property type="entry name" value="RBD_domain_sf"/>
</dbReference>
<feature type="domain" description="Mei2-like C-terminal RNA recognition motif" evidence="1">
    <location>
        <begin position="173"/>
        <end position="278"/>
    </location>
</feature>
<accession>A0A8S0S4G6</accession>
<dbReference type="EMBL" id="CACTIH010003865">
    <property type="protein sequence ID" value="CAA2986498.1"/>
    <property type="molecule type" value="Genomic_DNA"/>
</dbReference>
<name>A0A8S0S4G6_OLEEU</name>
<dbReference type="OrthoDB" id="417481at2759"/>
<dbReference type="InterPro" id="IPR012677">
    <property type="entry name" value="Nucleotide-bd_a/b_plait_sf"/>
</dbReference>
<proteinExistence type="predicted"/>
<evidence type="ECO:0000313" key="2">
    <source>
        <dbReference type="EMBL" id="CAA2986498.1"/>
    </source>
</evidence>
<dbReference type="Gene3D" id="3.30.70.330">
    <property type="match status" value="1"/>
</dbReference>
<dbReference type="SUPFAM" id="SSF54928">
    <property type="entry name" value="RNA-binding domain, RBD"/>
    <property type="match status" value="1"/>
</dbReference>
<dbReference type="AlphaFoldDB" id="A0A8S0S4G6"/>
<comment type="caution">
    <text evidence="2">The sequence shown here is derived from an EMBL/GenBank/DDBJ whole genome shotgun (WGS) entry which is preliminary data.</text>
</comment>
<dbReference type="Proteomes" id="UP000594638">
    <property type="component" value="Unassembled WGS sequence"/>
</dbReference>
<dbReference type="CDD" id="cd12277">
    <property type="entry name" value="RRM3_MEI2_EAR1_like"/>
    <property type="match status" value="1"/>
</dbReference>
<dbReference type="Pfam" id="PF04059">
    <property type="entry name" value="RRM_2"/>
    <property type="match status" value="1"/>
</dbReference>
<sequence length="333" mass="38695">MTSKSLNPKAEEWKPPLSQLSAPLQPLQLVTCTAAQLPKQSSYHAIVPSPPQPFYQPPFISFMPNHYWYFIYSPTTISVDQTHDVYYEENLKSHCITGGKVLESSWRSPKYSLKCLPPRFLIARRACNMENKKKKKKKKNFGRQEWRRRKNHKNFENGVVVSSTEENFSLSGKTTVMIKNIPNQLRRDDVLKFLDKHCQMYASTYDFFYLPMDFRSKDNLGYAFANFTNAVGAIKITEILRNYQWGNIQTCKGTFVSKKICEVTWARIQGKKDLVARFEHSNFRCDQLDFLPVVFDPPRNGSEPSSVEIVVGRLQPRSLCKMKSYEELFNEII</sequence>
<evidence type="ECO:0000313" key="3">
    <source>
        <dbReference type="Proteomes" id="UP000594638"/>
    </source>
</evidence>
<evidence type="ECO:0000259" key="1">
    <source>
        <dbReference type="Pfam" id="PF04059"/>
    </source>
</evidence>
<dbReference type="InterPro" id="IPR007201">
    <property type="entry name" value="Mei2-like_Rrm_C"/>
</dbReference>